<dbReference type="AlphaFoldDB" id="A0A9Q3KFE6"/>
<dbReference type="Proteomes" id="UP000765509">
    <property type="component" value="Unassembled WGS sequence"/>
</dbReference>
<name>A0A9Q3KFE6_9BASI</name>
<keyword evidence="2" id="KW-1185">Reference proteome</keyword>
<protein>
    <submittedName>
        <fullName evidence="1">Uncharacterized protein</fullName>
    </submittedName>
</protein>
<proteinExistence type="predicted"/>
<dbReference type="EMBL" id="AVOT02103467">
    <property type="protein sequence ID" value="MBW0578762.1"/>
    <property type="molecule type" value="Genomic_DNA"/>
</dbReference>
<evidence type="ECO:0000313" key="2">
    <source>
        <dbReference type="Proteomes" id="UP000765509"/>
    </source>
</evidence>
<evidence type="ECO:0000313" key="1">
    <source>
        <dbReference type="EMBL" id="MBW0578762.1"/>
    </source>
</evidence>
<reference evidence="1" key="1">
    <citation type="submission" date="2021-03" db="EMBL/GenBank/DDBJ databases">
        <title>Draft genome sequence of rust myrtle Austropuccinia psidii MF-1, a brazilian biotype.</title>
        <authorList>
            <person name="Quecine M.C."/>
            <person name="Pachon D.M.R."/>
            <person name="Bonatelli M.L."/>
            <person name="Correr F.H."/>
            <person name="Franceschini L.M."/>
            <person name="Leite T.F."/>
            <person name="Margarido G.R.A."/>
            <person name="Almeida C.A."/>
            <person name="Ferrarezi J.A."/>
            <person name="Labate C.A."/>
        </authorList>
    </citation>
    <scope>NUCLEOTIDE SEQUENCE</scope>
    <source>
        <strain evidence="1">MF-1</strain>
    </source>
</reference>
<accession>A0A9Q3KFE6</accession>
<sequence>MRPQRVIHRQISHTWKEFYCKSSDRLFSWLGGQLDCRCSPACVWKPEANQCGFASASSTLEKSRPMIAWGSPTTGHFLHIRMCPAQAVGPGLQPKIPLGGWPLSPEGECICGSRLTVGAPFDHPTHSPLETPVGISQQKTSGKTKVMFGGMPPNISHPPTQNIPTVRLPFETANIAQ</sequence>
<organism evidence="1 2">
    <name type="scientific">Austropuccinia psidii MF-1</name>
    <dbReference type="NCBI Taxonomy" id="1389203"/>
    <lineage>
        <taxon>Eukaryota</taxon>
        <taxon>Fungi</taxon>
        <taxon>Dikarya</taxon>
        <taxon>Basidiomycota</taxon>
        <taxon>Pucciniomycotina</taxon>
        <taxon>Pucciniomycetes</taxon>
        <taxon>Pucciniales</taxon>
        <taxon>Sphaerophragmiaceae</taxon>
        <taxon>Austropuccinia</taxon>
    </lineage>
</organism>
<comment type="caution">
    <text evidence="1">The sequence shown here is derived from an EMBL/GenBank/DDBJ whole genome shotgun (WGS) entry which is preliminary data.</text>
</comment>
<gene>
    <name evidence="1" type="ORF">O181_118477</name>
</gene>